<evidence type="ECO:0000256" key="1">
    <source>
        <dbReference type="SAM" id="Phobius"/>
    </source>
</evidence>
<name>A0A2N9LNU0_9BACT</name>
<feature type="transmembrane region" description="Helical" evidence="1">
    <location>
        <begin position="239"/>
        <end position="258"/>
    </location>
</feature>
<keyword evidence="1" id="KW-0812">Transmembrane</keyword>
<feature type="transmembrane region" description="Helical" evidence="1">
    <location>
        <begin position="76"/>
        <end position="97"/>
    </location>
</feature>
<gene>
    <name evidence="2" type="ORF">SBA5_470042</name>
</gene>
<protein>
    <submittedName>
        <fullName evidence="2">Uncharacterized protein</fullName>
    </submittedName>
</protein>
<dbReference type="AlphaFoldDB" id="A0A2N9LNU0"/>
<evidence type="ECO:0000313" key="3">
    <source>
        <dbReference type="Proteomes" id="UP000239735"/>
    </source>
</evidence>
<reference evidence="3" key="1">
    <citation type="submission" date="2018-02" db="EMBL/GenBank/DDBJ databases">
        <authorList>
            <person name="Hausmann B."/>
        </authorList>
    </citation>
    <scope>NUCLEOTIDE SEQUENCE [LARGE SCALE GENOMIC DNA]</scope>
    <source>
        <strain evidence="3">Peat soil MAG SbA5</strain>
    </source>
</reference>
<accession>A0A2N9LNU0</accession>
<dbReference type="Proteomes" id="UP000239735">
    <property type="component" value="Unassembled WGS sequence"/>
</dbReference>
<organism evidence="2 3">
    <name type="scientific">Candidatus Sulfuritelmatomonas gaucii</name>
    <dbReference type="NCBI Taxonomy" id="2043161"/>
    <lineage>
        <taxon>Bacteria</taxon>
        <taxon>Pseudomonadati</taxon>
        <taxon>Acidobacteriota</taxon>
        <taxon>Terriglobia</taxon>
        <taxon>Terriglobales</taxon>
        <taxon>Acidobacteriaceae</taxon>
        <taxon>Candidatus Sulfuritelmatomonas</taxon>
    </lineage>
</organism>
<proteinExistence type="predicted"/>
<keyword evidence="1" id="KW-0472">Membrane</keyword>
<dbReference type="OrthoDB" id="121450at2"/>
<sequence>MTPDRLERIYAFALRLYPEPFRVNYAPAMLQTLRDARADGSLARGALTRLIVADLVTSLAKEHLSMLRDTFGRPALLFNAFVLAGISTILALALYAIPQQVLRQGANDPQIEMVTNLAVHLNKYGVSDGLRQGALTTYGSATVDMANSLSPFLIVYDDEGRALGSTAQLDGQTPTPPAGVFDYVRSHGQERVSWQPRNNVRIAAVVERISGAQPGFVLAGRSLREVEAREGQVLKMAGVAWFGMLGLILLGTIAFGWFTRPKTA</sequence>
<dbReference type="EMBL" id="OKRB01000105">
    <property type="protein sequence ID" value="SPE24921.1"/>
    <property type="molecule type" value="Genomic_DNA"/>
</dbReference>
<keyword evidence="1" id="KW-1133">Transmembrane helix</keyword>
<evidence type="ECO:0000313" key="2">
    <source>
        <dbReference type="EMBL" id="SPE24921.1"/>
    </source>
</evidence>